<dbReference type="AlphaFoldDB" id="A0A2P2N4B4"/>
<proteinExistence type="predicted"/>
<sequence>MHLQFKVCTLETIQRICITKLNKCCPEFRESGCSTKQNKTVL</sequence>
<name>A0A2P2N4B4_RHIMU</name>
<organism evidence="1">
    <name type="scientific">Rhizophora mucronata</name>
    <name type="common">Asiatic mangrove</name>
    <dbReference type="NCBI Taxonomy" id="61149"/>
    <lineage>
        <taxon>Eukaryota</taxon>
        <taxon>Viridiplantae</taxon>
        <taxon>Streptophyta</taxon>
        <taxon>Embryophyta</taxon>
        <taxon>Tracheophyta</taxon>
        <taxon>Spermatophyta</taxon>
        <taxon>Magnoliopsida</taxon>
        <taxon>eudicotyledons</taxon>
        <taxon>Gunneridae</taxon>
        <taxon>Pentapetalae</taxon>
        <taxon>rosids</taxon>
        <taxon>fabids</taxon>
        <taxon>Malpighiales</taxon>
        <taxon>Rhizophoraceae</taxon>
        <taxon>Rhizophora</taxon>
    </lineage>
</organism>
<protein>
    <submittedName>
        <fullName evidence="1">Uncharacterized protein</fullName>
    </submittedName>
</protein>
<evidence type="ECO:0000313" key="1">
    <source>
        <dbReference type="EMBL" id="MBX37309.1"/>
    </source>
</evidence>
<dbReference type="EMBL" id="GGEC01056825">
    <property type="protein sequence ID" value="MBX37309.1"/>
    <property type="molecule type" value="Transcribed_RNA"/>
</dbReference>
<reference evidence="1" key="1">
    <citation type="submission" date="2018-02" db="EMBL/GenBank/DDBJ databases">
        <title>Rhizophora mucronata_Transcriptome.</title>
        <authorList>
            <person name="Meera S.P."/>
            <person name="Sreeshan A."/>
            <person name="Augustine A."/>
        </authorList>
    </citation>
    <scope>NUCLEOTIDE SEQUENCE</scope>
    <source>
        <tissue evidence="1">Leaf</tissue>
    </source>
</reference>
<accession>A0A2P2N4B4</accession>